<keyword evidence="2" id="KW-1185">Reference proteome</keyword>
<protein>
    <submittedName>
        <fullName evidence="1">10976_t:CDS:1</fullName>
    </submittedName>
</protein>
<proteinExistence type="predicted"/>
<evidence type="ECO:0000313" key="2">
    <source>
        <dbReference type="Proteomes" id="UP000789405"/>
    </source>
</evidence>
<gene>
    <name evidence="1" type="ORF">DERYTH_LOCUS14802</name>
</gene>
<accession>A0A9N9IA47</accession>
<name>A0A9N9IA47_9GLOM</name>
<evidence type="ECO:0000313" key="1">
    <source>
        <dbReference type="EMBL" id="CAG8727071.1"/>
    </source>
</evidence>
<dbReference type="OrthoDB" id="2430447at2759"/>
<reference evidence="1" key="1">
    <citation type="submission" date="2021-06" db="EMBL/GenBank/DDBJ databases">
        <authorList>
            <person name="Kallberg Y."/>
            <person name="Tangrot J."/>
            <person name="Rosling A."/>
        </authorList>
    </citation>
    <scope>NUCLEOTIDE SEQUENCE</scope>
    <source>
        <strain evidence="1">MA453B</strain>
    </source>
</reference>
<organism evidence="1 2">
    <name type="scientific">Dentiscutata erythropus</name>
    <dbReference type="NCBI Taxonomy" id="1348616"/>
    <lineage>
        <taxon>Eukaryota</taxon>
        <taxon>Fungi</taxon>
        <taxon>Fungi incertae sedis</taxon>
        <taxon>Mucoromycota</taxon>
        <taxon>Glomeromycotina</taxon>
        <taxon>Glomeromycetes</taxon>
        <taxon>Diversisporales</taxon>
        <taxon>Gigasporaceae</taxon>
        <taxon>Dentiscutata</taxon>
    </lineage>
</organism>
<sequence>MCILGDGVYLSAEVDNFEIPIILKNINRLIEGIIKILKSKNTPRVTAVKVPITETAETIITAAQSRYGPEISIELTLVDSEGKIVDPTLDIVDITNEN</sequence>
<dbReference type="AlphaFoldDB" id="A0A9N9IA47"/>
<comment type="caution">
    <text evidence="1">The sequence shown here is derived from an EMBL/GenBank/DDBJ whole genome shotgun (WGS) entry which is preliminary data.</text>
</comment>
<dbReference type="EMBL" id="CAJVPY010011443">
    <property type="protein sequence ID" value="CAG8727071.1"/>
    <property type="molecule type" value="Genomic_DNA"/>
</dbReference>
<dbReference type="Proteomes" id="UP000789405">
    <property type="component" value="Unassembled WGS sequence"/>
</dbReference>